<dbReference type="Proteomes" id="UP000233040">
    <property type="component" value="Unassembled WGS sequence"/>
</dbReference>
<proteinExistence type="predicted"/>
<reference evidence="2" key="1">
    <citation type="submission" date="2025-08" db="UniProtKB">
        <authorList>
            <consortium name="Ensembl"/>
        </authorList>
    </citation>
    <scope>IDENTIFICATION</scope>
</reference>
<keyword evidence="3" id="KW-1185">Reference proteome</keyword>
<dbReference type="AlphaFoldDB" id="A0A2K5SFU6"/>
<sequence>SLAGITGVQHQAQLIFVFLVETVLHHVGQGDLKLWCWDYRCEPPWMDLNFLFLGIPKFSTFSALEFVNVFVEYYMIVIPEYSNLFMIYLGKFTAALLFFIIWL</sequence>
<keyword evidence="1" id="KW-1133">Transmembrane helix</keyword>
<accession>A0A2K5SFU6</accession>
<keyword evidence="1" id="KW-0472">Membrane</keyword>
<name>A0A2K5SFU6_CEBIM</name>
<feature type="transmembrane region" description="Helical" evidence="1">
    <location>
        <begin position="50"/>
        <end position="71"/>
    </location>
</feature>
<reference evidence="2" key="2">
    <citation type="submission" date="2025-09" db="UniProtKB">
        <authorList>
            <consortium name="Ensembl"/>
        </authorList>
    </citation>
    <scope>IDENTIFICATION</scope>
</reference>
<dbReference type="OMA" id="VEYYMIV"/>
<feature type="transmembrane region" description="Helical" evidence="1">
    <location>
        <begin position="83"/>
        <end position="102"/>
    </location>
</feature>
<protein>
    <submittedName>
        <fullName evidence="2">Uncharacterized protein</fullName>
    </submittedName>
</protein>
<organism evidence="2 3">
    <name type="scientific">Cebus imitator</name>
    <name type="common">Panamanian white-faced capuchin</name>
    <name type="synonym">Cebus capucinus imitator</name>
    <dbReference type="NCBI Taxonomy" id="2715852"/>
    <lineage>
        <taxon>Eukaryota</taxon>
        <taxon>Metazoa</taxon>
        <taxon>Chordata</taxon>
        <taxon>Craniata</taxon>
        <taxon>Vertebrata</taxon>
        <taxon>Euteleostomi</taxon>
        <taxon>Mammalia</taxon>
        <taxon>Eutheria</taxon>
        <taxon>Euarchontoglires</taxon>
        <taxon>Primates</taxon>
        <taxon>Haplorrhini</taxon>
        <taxon>Platyrrhini</taxon>
        <taxon>Cebidae</taxon>
        <taxon>Cebinae</taxon>
        <taxon>Cebus</taxon>
    </lineage>
</organism>
<evidence type="ECO:0000256" key="1">
    <source>
        <dbReference type="SAM" id="Phobius"/>
    </source>
</evidence>
<evidence type="ECO:0000313" key="3">
    <source>
        <dbReference type="Proteomes" id="UP000233040"/>
    </source>
</evidence>
<dbReference type="Ensembl" id="ENSCCAT00000057061.1">
    <property type="protein sequence ID" value="ENSCCAP00000039254.1"/>
    <property type="gene ID" value="ENSCCAG00000037451.1"/>
</dbReference>
<keyword evidence="1" id="KW-0812">Transmembrane</keyword>
<evidence type="ECO:0000313" key="2">
    <source>
        <dbReference type="Ensembl" id="ENSCCAP00000039254.1"/>
    </source>
</evidence>